<name>A0A179FM95_METCM</name>
<dbReference type="KEGG" id="pchm:VFPPC_15992"/>
<gene>
    <name evidence="1" type="ORF">VFPPC_15992</name>
</gene>
<evidence type="ECO:0000313" key="1">
    <source>
        <dbReference type="EMBL" id="OAQ66183.1"/>
    </source>
</evidence>
<reference evidence="1 2" key="1">
    <citation type="journal article" date="2016" name="PLoS Pathog.">
        <title>Biosynthesis of antibiotic leucinostatins in bio-control fungus Purpureocillium lilacinum and their inhibition on phytophthora revealed by genome mining.</title>
        <authorList>
            <person name="Wang G."/>
            <person name="Liu Z."/>
            <person name="Lin R."/>
            <person name="Li E."/>
            <person name="Mao Z."/>
            <person name="Ling J."/>
            <person name="Yang Y."/>
            <person name="Yin W.B."/>
            <person name="Xie B."/>
        </authorList>
    </citation>
    <scope>NUCLEOTIDE SEQUENCE [LARGE SCALE GENOMIC DNA]</scope>
    <source>
        <strain evidence="1">170</strain>
    </source>
</reference>
<sequence length="134" mass="14958">MVELQGATPCLQRASMLPQCQSKQPSLVFTFPLPLISLSQPDKHGPWSWCWRGSRPQQLQLVLVAGFSRAGTHMSLAHHLCSPPLLLHRMEARLPCFVCELDEHYQVHLLVVVRNKTTSISLASDCVSCSLVDN</sequence>
<dbReference type="Proteomes" id="UP000078397">
    <property type="component" value="Unassembled WGS sequence"/>
</dbReference>
<dbReference type="GeneID" id="28857739"/>
<organism evidence="1 2">
    <name type="scientific">Pochonia chlamydosporia 170</name>
    <dbReference type="NCBI Taxonomy" id="1380566"/>
    <lineage>
        <taxon>Eukaryota</taxon>
        <taxon>Fungi</taxon>
        <taxon>Dikarya</taxon>
        <taxon>Ascomycota</taxon>
        <taxon>Pezizomycotina</taxon>
        <taxon>Sordariomycetes</taxon>
        <taxon>Hypocreomycetidae</taxon>
        <taxon>Hypocreales</taxon>
        <taxon>Clavicipitaceae</taxon>
        <taxon>Pochonia</taxon>
    </lineage>
</organism>
<comment type="caution">
    <text evidence="1">The sequence shown here is derived from an EMBL/GenBank/DDBJ whole genome shotgun (WGS) entry which is preliminary data.</text>
</comment>
<keyword evidence="2" id="KW-1185">Reference proteome</keyword>
<dbReference type="RefSeq" id="XP_018143270.1">
    <property type="nucleotide sequence ID" value="XM_018293745.1"/>
</dbReference>
<proteinExistence type="predicted"/>
<dbReference type="EMBL" id="LSBJ02000004">
    <property type="protein sequence ID" value="OAQ66183.1"/>
    <property type="molecule type" value="Genomic_DNA"/>
</dbReference>
<accession>A0A179FM95</accession>
<evidence type="ECO:0000313" key="2">
    <source>
        <dbReference type="Proteomes" id="UP000078397"/>
    </source>
</evidence>
<protein>
    <submittedName>
        <fullName evidence="1">Uncharacterized protein</fullName>
    </submittedName>
</protein>
<dbReference type="AlphaFoldDB" id="A0A179FM95"/>